<dbReference type="Pfam" id="PF01432">
    <property type="entry name" value="Peptidase_M3"/>
    <property type="match status" value="1"/>
</dbReference>
<comment type="function">
    <text evidence="6">Has oligopeptidase activity and degrades a variety of small bioactive peptides.</text>
</comment>
<dbReference type="PATRIC" id="fig|1423744.4.peg.23"/>
<accession>A0A0R2DVE4</accession>
<evidence type="ECO:0000259" key="8">
    <source>
        <dbReference type="Pfam" id="PF08439"/>
    </source>
</evidence>
<keyword evidence="3 6" id="KW-0378">Hydrolase</keyword>
<dbReference type="InterPro" id="IPR013647">
    <property type="entry name" value="OligopepF_N_dom"/>
</dbReference>
<dbReference type="Pfam" id="PF08439">
    <property type="entry name" value="Peptidase_M3_N"/>
    <property type="match status" value="1"/>
</dbReference>
<name>A0A0R2DVE4_9LACO</name>
<keyword evidence="5 6" id="KW-0482">Metalloprotease</keyword>
<comment type="caution">
    <text evidence="9">The sequence shown here is derived from an EMBL/GenBank/DDBJ whole genome shotgun (WGS) entry which is preliminary data.</text>
</comment>
<evidence type="ECO:0000256" key="6">
    <source>
        <dbReference type="RuleBase" id="RU368091"/>
    </source>
</evidence>
<keyword evidence="10" id="KW-1185">Reference proteome</keyword>
<dbReference type="Gene3D" id="1.10.287.830">
    <property type="entry name" value="putative peptidase helix hairpin domain like"/>
    <property type="match status" value="1"/>
</dbReference>
<dbReference type="InterPro" id="IPR045090">
    <property type="entry name" value="Pept_M3A_M3B"/>
</dbReference>
<dbReference type="Gene3D" id="1.10.1370.20">
    <property type="entry name" value="Oligoendopeptidase f, C-terminal domain"/>
    <property type="match status" value="1"/>
</dbReference>
<feature type="domain" description="Oligopeptidase F N-terminal" evidence="8">
    <location>
        <begin position="118"/>
        <end position="186"/>
    </location>
</feature>
<dbReference type="CDD" id="cd09608">
    <property type="entry name" value="M3B_PepF"/>
    <property type="match status" value="1"/>
</dbReference>
<dbReference type="STRING" id="1423744.FC86_GL000020"/>
<dbReference type="EC" id="3.4.24.-" evidence="6"/>
<dbReference type="Gene3D" id="1.20.140.70">
    <property type="entry name" value="Oligopeptidase f, N-terminal domain"/>
    <property type="match status" value="1"/>
</dbReference>
<dbReference type="GO" id="GO:0006508">
    <property type="term" value="P:proteolysis"/>
    <property type="evidence" value="ECO:0007669"/>
    <property type="project" value="UniProtKB-KW"/>
</dbReference>
<comment type="cofactor">
    <cofactor evidence="6">
        <name>Zn(2+)</name>
        <dbReference type="ChEBI" id="CHEBI:29105"/>
    </cofactor>
    <text evidence="6">Binds 1 zinc ion.</text>
</comment>
<evidence type="ECO:0000256" key="3">
    <source>
        <dbReference type="ARBA" id="ARBA00022801"/>
    </source>
</evidence>
<dbReference type="InterPro" id="IPR001567">
    <property type="entry name" value="Pept_M3A_M3B_dom"/>
</dbReference>
<sequence>MSDASHLPKRQDVPKELTWDLSLVFKTDNDFEKAFNEVENEIPKIEALEDTLISSADNLLNGITEILSTWRKLEKIYVYASMNSDVDTNNAKYLAFDAKAGSLAAKVSAATAFLVPTLIQLSDEELGQFYKDNEKLKHYTHFLEEARNEKEHTLDAKQEQLIAAAGDAFGASASTFNVLTNSDMEYPFVEDEEGYMVQLSNGLYSRLLESVDQDIRQGAFEGLYQAYGQFQNTLAQTLSGEVKRHNYLAQTHHYKDAREAALSHTHIPTQVYDTLVEEVNNHLPLLHRYVKLRKDLLDVDELHMYDMYVSLIGEPQLSYDYDSAKVEAKKALSVLGDDYLEHVDEIFNNRYIDVVENKGKRSGAYSGGAYDTPPYQLLNWQDNLDNLYTLVHETGHSMHSWYTRHTQPYVYGDYPIFIAEIASTTNENLLTEYLLNQVTDKKTRAFLLNHYLDGFKGTVFRQTQFAEFEHFIHQQDQAGQALTSDLLSDYYGELNAHYYGPDVACDPDIALEWARIPHFYMNYYVYQYATGFAAASTLSEGIMKQDSQAIENYLNYLKSGSSDYPIETMKKAGVDMTKPDYLKKAFAIFEERLNELEQLIEEGF</sequence>
<keyword evidence="4 6" id="KW-0862">Zinc</keyword>
<comment type="similarity">
    <text evidence="6">Belongs to the peptidase M3B family.</text>
</comment>
<dbReference type="OrthoDB" id="9766487at2"/>
<evidence type="ECO:0000313" key="9">
    <source>
        <dbReference type="EMBL" id="KRN04572.1"/>
    </source>
</evidence>
<dbReference type="EMBL" id="AYZL01000008">
    <property type="protein sequence ID" value="KRN04572.1"/>
    <property type="molecule type" value="Genomic_DNA"/>
</dbReference>
<dbReference type="PANTHER" id="PTHR11804:SF84">
    <property type="entry name" value="SACCHAROLYSIN"/>
    <property type="match status" value="1"/>
</dbReference>
<dbReference type="PANTHER" id="PTHR11804">
    <property type="entry name" value="PROTEASE M3 THIMET OLIGOPEPTIDASE-RELATED"/>
    <property type="match status" value="1"/>
</dbReference>
<protein>
    <recommendedName>
        <fullName evidence="6">Oligopeptidase F</fullName>
        <ecNumber evidence="6">3.4.24.-</ecNumber>
    </recommendedName>
</protein>
<dbReference type="InterPro" id="IPR042088">
    <property type="entry name" value="OligoPept_F_C"/>
</dbReference>
<proteinExistence type="inferred from homology"/>
<keyword evidence="1 6" id="KW-0645">Protease</keyword>
<dbReference type="AlphaFoldDB" id="A0A0R2DVE4"/>
<dbReference type="SUPFAM" id="SSF55486">
    <property type="entry name" value="Metalloproteases ('zincins'), catalytic domain"/>
    <property type="match status" value="1"/>
</dbReference>
<evidence type="ECO:0000256" key="2">
    <source>
        <dbReference type="ARBA" id="ARBA00022723"/>
    </source>
</evidence>
<organism evidence="9 10">
    <name type="scientific">Holzapfeliella floricola DSM 23037 = JCM 16512</name>
    <dbReference type="NCBI Taxonomy" id="1423744"/>
    <lineage>
        <taxon>Bacteria</taxon>
        <taxon>Bacillati</taxon>
        <taxon>Bacillota</taxon>
        <taxon>Bacilli</taxon>
        <taxon>Lactobacillales</taxon>
        <taxon>Lactobacillaceae</taxon>
        <taxon>Holzapfeliella</taxon>
    </lineage>
</organism>
<dbReference type="InterPro" id="IPR004438">
    <property type="entry name" value="Peptidase_M3B"/>
</dbReference>
<dbReference type="GO" id="GO:0004222">
    <property type="term" value="F:metalloendopeptidase activity"/>
    <property type="evidence" value="ECO:0007669"/>
    <property type="project" value="UniProtKB-UniRule"/>
</dbReference>
<feature type="domain" description="Peptidase M3A/M3B catalytic" evidence="7">
    <location>
        <begin position="207"/>
        <end position="587"/>
    </location>
</feature>
<evidence type="ECO:0000256" key="4">
    <source>
        <dbReference type="ARBA" id="ARBA00022833"/>
    </source>
</evidence>
<gene>
    <name evidence="9" type="ORF">FC86_GL000020</name>
</gene>
<dbReference type="GO" id="GO:0046872">
    <property type="term" value="F:metal ion binding"/>
    <property type="evidence" value="ECO:0007669"/>
    <property type="project" value="UniProtKB-UniRule"/>
</dbReference>
<dbReference type="GO" id="GO:0006518">
    <property type="term" value="P:peptide metabolic process"/>
    <property type="evidence" value="ECO:0007669"/>
    <property type="project" value="TreeGrafter"/>
</dbReference>
<evidence type="ECO:0000259" key="7">
    <source>
        <dbReference type="Pfam" id="PF01432"/>
    </source>
</evidence>
<evidence type="ECO:0000256" key="5">
    <source>
        <dbReference type="ARBA" id="ARBA00023049"/>
    </source>
</evidence>
<evidence type="ECO:0000313" key="10">
    <source>
        <dbReference type="Proteomes" id="UP000051378"/>
    </source>
</evidence>
<dbReference type="Proteomes" id="UP000051378">
    <property type="component" value="Unassembled WGS sequence"/>
</dbReference>
<evidence type="ECO:0000256" key="1">
    <source>
        <dbReference type="ARBA" id="ARBA00022670"/>
    </source>
</evidence>
<keyword evidence="2 6" id="KW-0479">Metal-binding</keyword>
<dbReference type="NCBIfam" id="TIGR00181">
    <property type="entry name" value="pepF"/>
    <property type="match status" value="1"/>
</dbReference>
<reference evidence="9 10" key="1">
    <citation type="journal article" date="2015" name="Genome Announc.">
        <title>Expanding the biotechnology potential of lactobacilli through comparative genomics of 213 strains and associated genera.</title>
        <authorList>
            <person name="Sun Z."/>
            <person name="Harris H.M."/>
            <person name="McCann A."/>
            <person name="Guo C."/>
            <person name="Argimon S."/>
            <person name="Zhang W."/>
            <person name="Yang X."/>
            <person name="Jeffery I.B."/>
            <person name="Cooney J.C."/>
            <person name="Kagawa T.F."/>
            <person name="Liu W."/>
            <person name="Song Y."/>
            <person name="Salvetti E."/>
            <person name="Wrobel A."/>
            <person name="Rasinkangas P."/>
            <person name="Parkhill J."/>
            <person name="Rea M.C."/>
            <person name="O'Sullivan O."/>
            <person name="Ritari J."/>
            <person name="Douillard F.P."/>
            <person name="Paul Ross R."/>
            <person name="Yang R."/>
            <person name="Briner A.E."/>
            <person name="Felis G.E."/>
            <person name="de Vos W.M."/>
            <person name="Barrangou R."/>
            <person name="Klaenhammer T.R."/>
            <person name="Caufield P.W."/>
            <person name="Cui Y."/>
            <person name="Zhang H."/>
            <person name="O'Toole P.W."/>
        </authorList>
    </citation>
    <scope>NUCLEOTIDE SEQUENCE [LARGE SCALE GENOMIC DNA]</scope>
    <source>
        <strain evidence="9 10">DSM 23037</strain>
    </source>
</reference>
<dbReference type="RefSeq" id="WP_056974213.1">
    <property type="nucleotide sequence ID" value="NZ_AYZL01000008.1"/>
</dbReference>